<comment type="subcellular location">
    <subcellularLocation>
        <location evidence="9">Cell membrane</location>
        <topology evidence="9">Single-pass membrane protein</topology>
    </subcellularLocation>
    <subcellularLocation>
        <location evidence="1">Membrane</location>
        <topology evidence="1">Single-pass membrane protein</topology>
    </subcellularLocation>
</comment>
<organism evidence="12 13">
    <name type="scientific">Saccharibacter floricola DSM 15669</name>
    <dbReference type="NCBI Taxonomy" id="1123227"/>
    <lineage>
        <taxon>Bacteria</taxon>
        <taxon>Pseudomonadati</taxon>
        <taxon>Pseudomonadota</taxon>
        <taxon>Alphaproteobacteria</taxon>
        <taxon>Acetobacterales</taxon>
        <taxon>Acetobacteraceae</taxon>
        <taxon>Saccharibacter</taxon>
    </lineage>
</organism>
<feature type="compositionally biased region" description="Basic and acidic residues" evidence="10">
    <location>
        <begin position="195"/>
        <end position="205"/>
    </location>
</feature>
<feature type="transmembrane region" description="Helical" evidence="11">
    <location>
        <begin position="6"/>
        <end position="25"/>
    </location>
</feature>
<sequence length="205" mass="23064">MFDLSWTEIALLVVVSLIFIGPKDLPVAMRALSKGIRTVKRMASEFQQHIDEMVREADLSETRDQLNELRQFNLRDQVRCAVDPHDDIRRHVESNTASQTAEPGMPPPPDGVLDDEGPAEEPYNARMKARAEALEKAPAFLPPTTALRLIEDVPHWKRPTILPPEIALHEGRRVPIMTEISSTHGPQGAEQAMTTEKKEDEHGRI</sequence>
<evidence type="ECO:0000256" key="5">
    <source>
        <dbReference type="ARBA" id="ARBA00022927"/>
    </source>
</evidence>
<evidence type="ECO:0000256" key="10">
    <source>
        <dbReference type="SAM" id="MobiDB-lite"/>
    </source>
</evidence>
<proteinExistence type="inferred from homology"/>
<comment type="function">
    <text evidence="9">Part of the twin-arginine translocation (Tat) system that transports large folded proteins containing a characteristic twin-arginine motif in their signal peptide across membranes. Together with TatC, TatB is part of a receptor directly interacting with Tat signal peptides. TatB may form an oligomeric binding site that transiently accommodates folded Tat precursor proteins before their translocation.</text>
</comment>
<dbReference type="InterPro" id="IPR018448">
    <property type="entry name" value="TatB"/>
</dbReference>
<dbReference type="NCBIfam" id="TIGR01410">
    <property type="entry name" value="tatB"/>
    <property type="match status" value="1"/>
</dbReference>
<keyword evidence="8 9" id="KW-0472">Membrane</keyword>
<dbReference type="HAMAP" id="MF_00237">
    <property type="entry name" value="TatB"/>
    <property type="match status" value="1"/>
</dbReference>
<keyword evidence="2 9" id="KW-0813">Transport</keyword>
<comment type="subunit">
    <text evidence="9">The Tat system comprises two distinct complexes: a TatABC complex, containing multiple copies of TatA, TatB and TatC subunits, and a separate TatA complex, containing only TatA subunits. Substrates initially bind to the TatABC complex, which probably triggers association of the separate TatA complex to form the active translocon.</text>
</comment>
<keyword evidence="13" id="KW-1185">Reference proteome</keyword>
<dbReference type="InterPro" id="IPR003369">
    <property type="entry name" value="TatA/B/E"/>
</dbReference>
<feature type="region of interest" description="Disordered" evidence="10">
    <location>
        <begin position="94"/>
        <end position="120"/>
    </location>
</feature>
<evidence type="ECO:0000256" key="9">
    <source>
        <dbReference type="HAMAP-Rule" id="MF_00237"/>
    </source>
</evidence>
<dbReference type="PRINTS" id="PR01506">
    <property type="entry name" value="TATBPROTEIN"/>
</dbReference>
<keyword evidence="4 9" id="KW-0812">Transmembrane</keyword>
<dbReference type="RefSeq" id="WP_018979120.1">
    <property type="nucleotide sequence ID" value="NZ_BAQD01000015.1"/>
</dbReference>
<evidence type="ECO:0000256" key="4">
    <source>
        <dbReference type="ARBA" id="ARBA00022692"/>
    </source>
</evidence>
<dbReference type="Proteomes" id="UP001062901">
    <property type="component" value="Unassembled WGS sequence"/>
</dbReference>
<dbReference type="Gene3D" id="1.20.5.3310">
    <property type="match status" value="1"/>
</dbReference>
<protein>
    <recommendedName>
        <fullName evidence="9">Sec-independent protein translocase protein TatB</fullName>
    </recommendedName>
</protein>
<evidence type="ECO:0000313" key="13">
    <source>
        <dbReference type="Proteomes" id="UP001062901"/>
    </source>
</evidence>
<feature type="region of interest" description="Disordered" evidence="10">
    <location>
        <begin position="180"/>
        <end position="205"/>
    </location>
</feature>
<dbReference type="EMBL" id="BAQD01000015">
    <property type="protein sequence ID" value="GBQ06925.1"/>
    <property type="molecule type" value="Genomic_DNA"/>
</dbReference>
<evidence type="ECO:0000313" key="12">
    <source>
        <dbReference type="EMBL" id="GBQ06925.1"/>
    </source>
</evidence>
<accession>A0ABQ0NYW4</accession>
<keyword evidence="5 9" id="KW-0653">Protein transport</keyword>
<evidence type="ECO:0000256" key="7">
    <source>
        <dbReference type="ARBA" id="ARBA00023010"/>
    </source>
</evidence>
<reference evidence="12" key="1">
    <citation type="submission" date="2013-04" db="EMBL/GenBank/DDBJ databases">
        <title>The genome sequencing project of 58 acetic acid bacteria.</title>
        <authorList>
            <person name="Okamoto-Kainuma A."/>
            <person name="Ishikawa M."/>
            <person name="Umino S."/>
            <person name="Koizumi Y."/>
            <person name="Shiwa Y."/>
            <person name="Yoshikawa H."/>
            <person name="Matsutani M."/>
            <person name="Matsushita K."/>
        </authorList>
    </citation>
    <scope>NUCLEOTIDE SEQUENCE</scope>
    <source>
        <strain evidence="12">DSM 15669</strain>
    </source>
</reference>
<keyword evidence="3 9" id="KW-1003">Cell membrane</keyword>
<evidence type="ECO:0000256" key="11">
    <source>
        <dbReference type="SAM" id="Phobius"/>
    </source>
</evidence>
<keyword evidence="7 9" id="KW-0811">Translocation</keyword>
<evidence type="ECO:0000256" key="3">
    <source>
        <dbReference type="ARBA" id="ARBA00022475"/>
    </source>
</evidence>
<evidence type="ECO:0000256" key="1">
    <source>
        <dbReference type="ARBA" id="ARBA00004167"/>
    </source>
</evidence>
<evidence type="ECO:0000256" key="8">
    <source>
        <dbReference type="ARBA" id="ARBA00023136"/>
    </source>
</evidence>
<comment type="similarity">
    <text evidence="9">Belongs to the TatB family.</text>
</comment>
<comment type="caution">
    <text evidence="12">The sequence shown here is derived from an EMBL/GenBank/DDBJ whole genome shotgun (WGS) entry which is preliminary data.</text>
</comment>
<keyword evidence="6 9" id="KW-1133">Transmembrane helix</keyword>
<evidence type="ECO:0000256" key="2">
    <source>
        <dbReference type="ARBA" id="ARBA00022448"/>
    </source>
</evidence>
<gene>
    <name evidence="9" type="primary">tatB</name>
    <name evidence="12" type="ORF">AA15669_1151</name>
</gene>
<evidence type="ECO:0000256" key="6">
    <source>
        <dbReference type="ARBA" id="ARBA00022989"/>
    </source>
</evidence>
<dbReference type="Pfam" id="PF02416">
    <property type="entry name" value="TatA_B_E"/>
    <property type="match status" value="1"/>
</dbReference>
<name>A0ABQ0NYW4_9PROT</name>